<feature type="transmembrane region" description="Helical" evidence="10">
    <location>
        <begin position="149"/>
        <end position="171"/>
    </location>
</feature>
<evidence type="ECO:0000256" key="6">
    <source>
        <dbReference type="ARBA" id="ARBA00022847"/>
    </source>
</evidence>
<accession>A0ABY5JR91</accession>
<evidence type="ECO:0000313" key="11">
    <source>
        <dbReference type="EMBL" id="UUI02837.1"/>
    </source>
</evidence>
<dbReference type="EMBL" id="CP101914">
    <property type="protein sequence ID" value="UUI02837.1"/>
    <property type="molecule type" value="Genomic_DNA"/>
</dbReference>
<feature type="transmembrane region" description="Helical" evidence="10">
    <location>
        <begin position="74"/>
        <end position="92"/>
    </location>
</feature>
<evidence type="ECO:0000256" key="1">
    <source>
        <dbReference type="ARBA" id="ARBA00004651"/>
    </source>
</evidence>
<feature type="transmembrane region" description="Helical" evidence="10">
    <location>
        <begin position="370"/>
        <end position="389"/>
    </location>
</feature>
<feature type="transmembrane region" description="Helical" evidence="10">
    <location>
        <begin position="45"/>
        <end position="68"/>
    </location>
</feature>
<evidence type="ECO:0000256" key="8">
    <source>
        <dbReference type="ARBA" id="ARBA00023136"/>
    </source>
</evidence>
<evidence type="ECO:0000256" key="5">
    <source>
        <dbReference type="ARBA" id="ARBA00022692"/>
    </source>
</evidence>
<keyword evidence="12" id="KW-1185">Reference proteome</keyword>
<feature type="transmembrane region" description="Helical" evidence="10">
    <location>
        <begin position="426"/>
        <end position="444"/>
    </location>
</feature>
<evidence type="ECO:0000256" key="2">
    <source>
        <dbReference type="ARBA" id="ARBA00006434"/>
    </source>
</evidence>
<dbReference type="PANTHER" id="PTHR48086">
    <property type="entry name" value="SODIUM/PROLINE SYMPORTER-RELATED"/>
    <property type="match status" value="1"/>
</dbReference>
<feature type="transmembrane region" description="Helical" evidence="10">
    <location>
        <begin position="464"/>
        <end position="485"/>
    </location>
</feature>
<sequence length="514" mass="55628">MNITYLLFFLCIVVCTLIITYWAARQSKTTNQFYIAAGSLTGMQNGMAIAGDYISAASFLGIVGTIAINGFDGFLYAIGFLVSYLIVLFFIAEPVHRLGKYSLGDVICARFPSYKMRGIMAVGALIISVFYMIPQLVAAGLLIRLLLDINYSASVLIIGILMTIYVVFGGMFATSWVQIVKTVLLLSGTFLLALIVLSRFNWSIPNLLEQVTLGSPLGNQFSLPGHLFNNPLETLSLHLALILGTAGLPHILIRLFTVRNTVEVRNSLLTASWIIGAFYLIALVLGLGAVALVGFEELVMLDPFGNLAAPLLAESLGGDFLMAFIAAIAFTTIVAVVAGLVISATTAFSHDIYFHIIKKGNTSEKKRLRAARWTAFFIGLLSTLLALGLRNMNVTFLVSLTFIVAASSNLPVLLFTIYWRRFNQTGAITGMISGLTVSLLLLFLGPHVMNLDGGWISIEAVIPLYNPGIIAIPVGFLGAYLGAILSQNKEDAVSFSSFYLQAQTGIDARRDRSG</sequence>
<dbReference type="RefSeq" id="WP_256708039.1">
    <property type="nucleotide sequence ID" value="NZ_CP101914.1"/>
</dbReference>
<feature type="transmembrane region" description="Helical" evidence="10">
    <location>
        <begin position="183"/>
        <end position="202"/>
    </location>
</feature>
<comment type="similarity">
    <text evidence="2 9">Belongs to the sodium:solute symporter (SSF) (TC 2.A.21) family.</text>
</comment>
<keyword evidence="5 10" id="KW-0812">Transmembrane</keyword>
<evidence type="ECO:0000256" key="7">
    <source>
        <dbReference type="ARBA" id="ARBA00022989"/>
    </source>
</evidence>
<evidence type="ECO:0000256" key="4">
    <source>
        <dbReference type="ARBA" id="ARBA00022475"/>
    </source>
</evidence>
<evidence type="ECO:0000256" key="10">
    <source>
        <dbReference type="SAM" id="Phobius"/>
    </source>
</evidence>
<evidence type="ECO:0000256" key="3">
    <source>
        <dbReference type="ARBA" id="ARBA00022448"/>
    </source>
</evidence>
<keyword evidence="4" id="KW-1003">Cell membrane</keyword>
<dbReference type="CDD" id="cd11480">
    <property type="entry name" value="SLC5sbd_u4"/>
    <property type="match status" value="1"/>
</dbReference>
<keyword evidence="3" id="KW-0813">Transport</keyword>
<dbReference type="InterPro" id="IPR001734">
    <property type="entry name" value="Na/solute_symporter"/>
</dbReference>
<evidence type="ECO:0000256" key="9">
    <source>
        <dbReference type="RuleBase" id="RU362091"/>
    </source>
</evidence>
<evidence type="ECO:0000313" key="12">
    <source>
        <dbReference type="Proteomes" id="UP001059773"/>
    </source>
</evidence>
<feature type="transmembrane region" description="Helical" evidence="10">
    <location>
        <begin position="235"/>
        <end position="256"/>
    </location>
</feature>
<dbReference type="NCBIfam" id="TIGR00813">
    <property type="entry name" value="sss"/>
    <property type="match status" value="1"/>
</dbReference>
<organism evidence="11 12">
    <name type="scientific">Oceanobacillus jeddahense</name>
    <dbReference type="NCBI Taxonomy" id="1462527"/>
    <lineage>
        <taxon>Bacteria</taxon>
        <taxon>Bacillati</taxon>
        <taxon>Bacillota</taxon>
        <taxon>Bacilli</taxon>
        <taxon>Bacillales</taxon>
        <taxon>Bacillaceae</taxon>
        <taxon>Oceanobacillus</taxon>
    </lineage>
</organism>
<gene>
    <name evidence="11" type="ORF">NP439_22850</name>
</gene>
<dbReference type="Pfam" id="PF00474">
    <property type="entry name" value="SSF"/>
    <property type="match status" value="1"/>
</dbReference>
<dbReference type="Gene3D" id="1.20.1730.10">
    <property type="entry name" value="Sodium/glucose cotransporter"/>
    <property type="match status" value="1"/>
</dbReference>
<keyword evidence="6" id="KW-0769">Symport</keyword>
<dbReference type="Proteomes" id="UP001059773">
    <property type="component" value="Chromosome"/>
</dbReference>
<feature type="transmembrane region" description="Helical" evidence="10">
    <location>
        <begin position="320"/>
        <end position="349"/>
    </location>
</feature>
<keyword evidence="7 10" id="KW-1133">Transmembrane helix</keyword>
<name>A0ABY5JR91_9BACI</name>
<feature type="transmembrane region" description="Helical" evidence="10">
    <location>
        <begin position="6"/>
        <end position="24"/>
    </location>
</feature>
<comment type="subcellular location">
    <subcellularLocation>
        <location evidence="1">Cell membrane</location>
        <topology evidence="1">Multi-pass membrane protein</topology>
    </subcellularLocation>
</comment>
<protein>
    <submittedName>
        <fullName evidence="11">Cation acetate symporter</fullName>
    </submittedName>
</protein>
<proteinExistence type="inferred from homology"/>
<dbReference type="InterPro" id="IPR038377">
    <property type="entry name" value="Na/Glc_symporter_sf"/>
</dbReference>
<dbReference type="PROSITE" id="PS50283">
    <property type="entry name" value="NA_SOLUT_SYMP_3"/>
    <property type="match status" value="1"/>
</dbReference>
<dbReference type="PANTHER" id="PTHR48086:SF6">
    <property type="entry name" value="CATION_ACETATE SYMPORTER ACTP"/>
    <property type="match status" value="1"/>
</dbReference>
<keyword evidence="8 10" id="KW-0472">Membrane</keyword>
<feature type="transmembrane region" description="Helical" evidence="10">
    <location>
        <begin position="119"/>
        <end position="143"/>
    </location>
</feature>
<reference evidence="11" key="1">
    <citation type="submission" date="2022-07" db="EMBL/GenBank/DDBJ databases">
        <title>FELIX.</title>
        <authorList>
            <person name="Wan K.H."/>
            <person name="Park S."/>
            <person name="Lawrence Q."/>
            <person name="Eichenberger J.P."/>
            <person name="Booth B.W."/>
            <person name="Piaggio A.J."/>
            <person name="Chandler J.C."/>
            <person name="Franklin A.B."/>
            <person name="Celniker S.E."/>
        </authorList>
    </citation>
    <scope>NUCLEOTIDE SEQUENCE</scope>
    <source>
        <strain evidence="11">QA-1986 374</strain>
    </source>
</reference>
<feature type="transmembrane region" description="Helical" evidence="10">
    <location>
        <begin position="395"/>
        <end position="419"/>
    </location>
</feature>
<feature type="transmembrane region" description="Helical" evidence="10">
    <location>
        <begin position="268"/>
        <end position="295"/>
    </location>
</feature>
<dbReference type="InterPro" id="IPR050277">
    <property type="entry name" value="Sodium:Solute_Symporter"/>
</dbReference>